<evidence type="ECO:0008006" key="3">
    <source>
        <dbReference type="Google" id="ProtNLM"/>
    </source>
</evidence>
<gene>
    <name evidence="1" type="ORF">BBI00_10610</name>
</gene>
<dbReference type="OrthoDB" id="1237633at2"/>
<evidence type="ECO:0000313" key="1">
    <source>
        <dbReference type="EMBL" id="OCA74757.1"/>
    </source>
</evidence>
<dbReference type="EMBL" id="MAYG01000001">
    <property type="protein sequence ID" value="OCA74757.1"/>
    <property type="molecule type" value="Genomic_DNA"/>
</dbReference>
<dbReference type="RefSeq" id="WP_065398743.1">
    <property type="nucleotide sequence ID" value="NZ_MAYG01000001.1"/>
</dbReference>
<name>A0A1B8ZT44_9FLAO</name>
<protein>
    <recommendedName>
        <fullName evidence="3">Outer membrane protein beta-barrel domain-containing protein</fullName>
    </recommendedName>
</protein>
<proteinExistence type="predicted"/>
<reference evidence="2" key="1">
    <citation type="submission" date="2016-07" db="EMBL/GenBank/DDBJ databases">
        <authorList>
            <person name="Florea S."/>
            <person name="Webb J.S."/>
            <person name="Jaromczyk J."/>
            <person name="Schardl C.L."/>
        </authorList>
    </citation>
    <scope>NUCLEOTIDE SEQUENCE [LARGE SCALE GENOMIC DNA]</scope>
    <source>
        <strain evidence="2">CC-VM-7</strain>
    </source>
</reference>
<dbReference type="SUPFAM" id="SSF56925">
    <property type="entry name" value="OMPA-like"/>
    <property type="match status" value="1"/>
</dbReference>
<sequence>MFSKKSFFIFFILILQTFHAQRKKADTVYVYEKVIVYDTVYLEKALKIQPAGISIKLPPVWNTEITEMISYKDEVKGVEVKLSQRFQFGAGIEAGIKKGFWSKGFSEKDSQSGFGAGIWASKPIYKRFSVMLSAHIYHWNSTFDLDANKEDTWLNGFYFSEDRQPLLFQKFNNKHFEYDLQLKLLYDWNNIRPFTGFLVNKNTYKMQFLVPENKVLSKLDDFKSDQINFGFSLGIQYLLLKKFLVSLEYQEYKMKNIRLKNSDFNFDIFKTNNTFAERKINLGISYIISGR</sequence>
<comment type="caution">
    <text evidence="1">The sequence shown here is derived from an EMBL/GenBank/DDBJ whole genome shotgun (WGS) entry which is preliminary data.</text>
</comment>
<evidence type="ECO:0000313" key="2">
    <source>
        <dbReference type="Proteomes" id="UP000093432"/>
    </source>
</evidence>
<accession>A0A1B8ZT44</accession>
<dbReference type="STRING" id="651561.BBI00_10610"/>
<dbReference type="Proteomes" id="UP000093432">
    <property type="component" value="Unassembled WGS sequence"/>
</dbReference>
<dbReference type="InterPro" id="IPR011250">
    <property type="entry name" value="OMP/PagP_B-barrel"/>
</dbReference>
<organism evidence="1 2">
    <name type="scientific">Chryseobacterium arthrosphaerae</name>
    <dbReference type="NCBI Taxonomy" id="651561"/>
    <lineage>
        <taxon>Bacteria</taxon>
        <taxon>Pseudomonadati</taxon>
        <taxon>Bacteroidota</taxon>
        <taxon>Flavobacteriia</taxon>
        <taxon>Flavobacteriales</taxon>
        <taxon>Weeksellaceae</taxon>
        <taxon>Chryseobacterium group</taxon>
        <taxon>Chryseobacterium</taxon>
    </lineage>
</organism>
<dbReference type="AlphaFoldDB" id="A0A1B8ZT44"/>